<proteinExistence type="predicted"/>
<dbReference type="RefSeq" id="WP_072901117.1">
    <property type="nucleotide sequence ID" value="NZ_FRAD01000003.1"/>
</dbReference>
<dbReference type="PANTHER" id="PTHR33434">
    <property type="entry name" value="DEGV DOMAIN-CONTAINING PROTEIN DR_1986-RELATED"/>
    <property type="match status" value="1"/>
</dbReference>
<dbReference type="Pfam" id="PF02734">
    <property type="entry name" value="Dak2"/>
    <property type="match status" value="1"/>
</dbReference>
<reference evidence="2 3" key="1">
    <citation type="submission" date="2016-11" db="EMBL/GenBank/DDBJ databases">
        <authorList>
            <person name="Jaros S."/>
            <person name="Januszkiewicz K."/>
            <person name="Wedrychowicz H."/>
        </authorList>
    </citation>
    <scope>NUCLEOTIDE SEQUENCE [LARGE SCALE GENOMIC DNA]</scope>
    <source>
        <strain evidence="2 3">DSM 3090</strain>
    </source>
</reference>
<dbReference type="InterPro" id="IPR004007">
    <property type="entry name" value="DhaL_dom"/>
</dbReference>
<dbReference type="STRING" id="1121331.SAMN02745248_00101"/>
<dbReference type="NCBIfam" id="TIGR03599">
    <property type="entry name" value="YloV"/>
    <property type="match status" value="1"/>
</dbReference>
<dbReference type="SMART" id="SM01121">
    <property type="entry name" value="Dak1_2"/>
    <property type="match status" value="1"/>
</dbReference>
<dbReference type="InterPro" id="IPR036117">
    <property type="entry name" value="DhaL_dom_sf"/>
</dbReference>
<name>A0A1M6J9T2_9CLOT</name>
<accession>A0A1M6J9T2</accession>
<dbReference type="InterPro" id="IPR050270">
    <property type="entry name" value="DegV_domain_contain"/>
</dbReference>
<organism evidence="2 3">
    <name type="scientific">Hathewaya proteolytica DSM 3090</name>
    <dbReference type="NCBI Taxonomy" id="1121331"/>
    <lineage>
        <taxon>Bacteria</taxon>
        <taxon>Bacillati</taxon>
        <taxon>Bacillota</taxon>
        <taxon>Clostridia</taxon>
        <taxon>Eubacteriales</taxon>
        <taxon>Clostridiaceae</taxon>
        <taxon>Hathewaya</taxon>
    </lineage>
</organism>
<keyword evidence="3" id="KW-1185">Reference proteome</keyword>
<dbReference type="SMART" id="SM01120">
    <property type="entry name" value="Dak2"/>
    <property type="match status" value="1"/>
</dbReference>
<dbReference type="OrthoDB" id="9760324at2"/>
<dbReference type="PROSITE" id="PS51480">
    <property type="entry name" value="DHAL"/>
    <property type="match status" value="1"/>
</dbReference>
<dbReference type="GO" id="GO:0006071">
    <property type="term" value="P:glycerol metabolic process"/>
    <property type="evidence" value="ECO:0007669"/>
    <property type="project" value="InterPro"/>
</dbReference>
<dbReference type="Pfam" id="PF13684">
    <property type="entry name" value="FakA-like_C"/>
    <property type="match status" value="1"/>
</dbReference>
<dbReference type="Gene3D" id="1.25.40.340">
    <property type="match status" value="1"/>
</dbReference>
<dbReference type="InterPro" id="IPR048394">
    <property type="entry name" value="FakA-like_M"/>
</dbReference>
<evidence type="ECO:0000313" key="2">
    <source>
        <dbReference type="EMBL" id="SHJ43431.1"/>
    </source>
</evidence>
<dbReference type="InterPro" id="IPR033470">
    <property type="entry name" value="FakA-like_C"/>
</dbReference>
<sequence length="555" mass="61670">MDYKEINGQKFYNMLINAANKLGEEKQYVNSLNVFPIPDGDTGTNMWMTFDSAVQEILSMKNDTVGNIAKVLSKGALMGARGNSGVILSQILRGFAKGLENKKVANVEDLKLAFSEASRFAYKAVMRPTEGTILTIIRACSEAAEKSHKTQVGDFFEEILSYGKVVLNKTPEMLPQLKEANVVDAGGYGLLLLFKGMCEALSNNIDVKRTEDSKEQKIVRNSNPQSLISTDSIKFGYCTEFFVISDHVDLEAFKGELEKHGDSMVVVGLDDIVKVHIHTDDPGLVLSKALKLGELSKIKIENMREQHRHLIFKEEEIQQSENKTSQEEKETVVAEEHKKYGFVAVAKGQGISSIFKELGVTRIIEGGQTMNPSTQDILSSVESIDADNIIIFPNNKNIIMAANQAVDITDKKVVVLPTKTIPQGITALTVFNEDDDLESNIENMEEAIRDVSTGSVTFAVKDSVNEGVTIKKDDILGLQEDKIVSVGKDIYTVCEELIGKMITEDSEIVTVYYGEDCEKDKVDDMIHNLEKKYSDKDIQCYEGKQPLHYFIISVE</sequence>
<feature type="domain" description="DhaL" evidence="1">
    <location>
        <begin position="9"/>
        <end position="199"/>
    </location>
</feature>
<dbReference type="AlphaFoldDB" id="A0A1M6J9T2"/>
<evidence type="ECO:0000259" key="1">
    <source>
        <dbReference type="PROSITE" id="PS51480"/>
    </source>
</evidence>
<dbReference type="InterPro" id="IPR019986">
    <property type="entry name" value="YloV-like"/>
</dbReference>
<evidence type="ECO:0000313" key="3">
    <source>
        <dbReference type="Proteomes" id="UP000183952"/>
    </source>
</evidence>
<dbReference type="PANTHER" id="PTHR33434:SF4">
    <property type="entry name" value="PHOSPHATASE PROTEIN"/>
    <property type="match status" value="1"/>
</dbReference>
<dbReference type="EMBL" id="FRAD01000003">
    <property type="protein sequence ID" value="SHJ43431.1"/>
    <property type="molecule type" value="Genomic_DNA"/>
</dbReference>
<dbReference type="Pfam" id="PF21645">
    <property type="entry name" value="FakA-like_M"/>
    <property type="match status" value="1"/>
</dbReference>
<dbReference type="Proteomes" id="UP000183952">
    <property type="component" value="Unassembled WGS sequence"/>
</dbReference>
<gene>
    <name evidence="2" type="ORF">SAMN02745248_00101</name>
</gene>
<protein>
    <recommendedName>
        <fullName evidence="1">DhaL domain-containing protein</fullName>
    </recommendedName>
</protein>
<dbReference type="SUPFAM" id="SSF101473">
    <property type="entry name" value="DhaL-like"/>
    <property type="match status" value="1"/>
</dbReference>
<dbReference type="GO" id="GO:0004371">
    <property type="term" value="F:glycerone kinase activity"/>
    <property type="evidence" value="ECO:0007669"/>
    <property type="project" value="InterPro"/>
</dbReference>